<dbReference type="SMART" id="SM00387">
    <property type="entry name" value="HATPase_c"/>
    <property type="match status" value="1"/>
</dbReference>
<dbReference type="SMART" id="SM00388">
    <property type="entry name" value="HisKA"/>
    <property type="match status" value="1"/>
</dbReference>
<dbReference type="Pfam" id="PF01590">
    <property type="entry name" value="GAF"/>
    <property type="match status" value="1"/>
</dbReference>
<dbReference type="EMBL" id="FPHI01000021">
    <property type="protein sequence ID" value="SFV59906.1"/>
    <property type="molecule type" value="Genomic_DNA"/>
</dbReference>
<evidence type="ECO:0000256" key="1">
    <source>
        <dbReference type="ARBA" id="ARBA00000085"/>
    </source>
</evidence>
<keyword evidence="3" id="KW-0597">Phosphoprotein</keyword>
<dbReference type="InterPro" id="IPR001789">
    <property type="entry name" value="Sig_transdc_resp-reg_receiver"/>
</dbReference>
<dbReference type="InterPro" id="IPR003594">
    <property type="entry name" value="HATPase_dom"/>
</dbReference>
<dbReference type="PANTHER" id="PTHR43047">
    <property type="entry name" value="TWO-COMPONENT HISTIDINE PROTEIN KINASE"/>
    <property type="match status" value="1"/>
</dbReference>
<dbReference type="Pfam" id="PF00512">
    <property type="entry name" value="HisKA"/>
    <property type="match status" value="1"/>
</dbReference>
<dbReference type="AlphaFoldDB" id="A0A1W1C2A2"/>
<comment type="catalytic activity">
    <reaction evidence="1">
        <text>ATP + protein L-histidine = ADP + protein N-phospho-L-histidine.</text>
        <dbReference type="EC" id="2.7.13.3"/>
    </reaction>
</comment>
<evidence type="ECO:0000256" key="4">
    <source>
        <dbReference type="ARBA" id="ARBA00022679"/>
    </source>
</evidence>
<dbReference type="PRINTS" id="PR00344">
    <property type="entry name" value="BCTRLSENSOR"/>
</dbReference>
<dbReference type="EC" id="2.7.13.3" evidence="2"/>
<reference evidence="8" key="1">
    <citation type="submission" date="2016-10" db="EMBL/GenBank/DDBJ databases">
        <authorList>
            <person name="de Groot N.N."/>
        </authorList>
    </citation>
    <scope>NUCLEOTIDE SEQUENCE</scope>
</reference>
<sequence>MGQMESKELKQLVSESTKKIQVATDNIEINHIVENLVKQVMGTDYASLWVLQKESASLVRSRDDESINEISMLGQHGVLAKCFFTLSGGIFNYLASEKEYLPEVDNPDNIRIKSKIIIPLIDNENFLGMITAYASVKKMKNFTQDDMEILETLVPFLINVIYMMYPELKTYEEEVYVGQRLVESSEVLVGKVEEVQHQQQETEEGEETLNFLANTVHDIRTPANSLYGFLELLEEQLEDKRLLSYIQNAKESAHFINNMTTSILDRISSQRDRENIEHITLNPTKFFADIAETFSANMANKGITYNIYIDPMLPKEITIENIVLKRVLLNLLNNAYKFTPSKGDVTLCVQYKKDEKRMKVIVSDTGIGIAPEKQEEIFKAFTQAEDDTKQNYGGTGLGLTICAEYVDRLGGKLKLKSELEQGSSFYFSLPLEIHQNEKMFTPVKNRQMQVGIVLSKKNLSSAKNLVRYLGKMGIDKKQIGTLQKGQEIPEGMTHIICYQNQLSDKIVSESKSRNIPLLVVEEEFLSMLKYEESIISQYGYYANDLYEFIAGNQPLRILVADDDKINIALIKAILSEEFCHIDTVGDGEAALTMLQDALKENHPYQLVYLDKHMPIILGSEVITRYRKLEKEKNAKSIFAVSISGDGAKDDNSLELFDMYVGKPFNKKAIQETLKLARD</sequence>
<dbReference type="InterPro" id="IPR004358">
    <property type="entry name" value="Sig_transdc_His_kin-like_C"/>
</dbReference>
<dbReference type="CDD" id="cd17546">
    <property type="entry name" value="REC_hyHK_CKI1_RcsC-like"/>
    <property type="match status" value="1"/>
</dbReference>
<dbReference type="PANTHER" id="PTHR43047:SF72">
    <property type="entry name" value="OSMOSENSING HISTIDINE PROTEIN KINASE SLN1"/>
    <property type="match status" value="1"/>
</dbReference>
<dbReference type="InterPro" id="IPR011006">
    <property type="entry name" value="CheY-like_superfamily"/>
</dbReference>
<accession>A0A1W1C2A2</accession>
<organism evidence="8">
    <name type="scientific">hydrothermal vent metagenome</name>
    <dbReference type="NCBI Taxonomy" id="652676"/>
    <lineage>
        <taxon>unclassified sequences</taxon>
        <taxon>metagenomes</taxon>
        <taxon>ecological metagenomes</taxon>
    </lineage>
</organism>
<dbReference type="Pfam" id="PF02518">
    <property type="entry name" value="HATPase_c"/>
    <property type="match status" value="1"/>
</dbReference>
<dbReference type="Gene3D" id="3.30.565.10">
    <property type="entry name" value="Histidine kinase-like ATPase, C-terminal domain"/>
    <property type="match status" value="1"/>
</dbReference>
<dbReference type="InterPro" id="IPR005467">
    <property type="entry name" value="His_kinase_dom"/>
</dbReference>
<dbReference type="SUPFAM" id="SSF55874">
    <property type="entry name" value="ATPase domain of HSP90 chaperone/DNA topoisomerase II/histidine kinase"/>
    <property type="match status" value="1"/>
</dbReference>
<dbReference type="InterPro" id="IPR003661">
    <property type="entry name" value="HisK_dim/P_dom"/>
</dbReference>
<gene>
    <name evidence="8" type="ORF">MNB_SV-3-681</name>
</gene>
<dbReference type="GO" id="GO:0000155">
    <property type="term" value="F:phosphorelay sensor kinase activity"/>
    <property type="evidence" value="ECO:0007669"/>
    <property type="project" value="InterPro"/>
</dbReference>
<evidence type="ECO:0000256" key="5">
    <source>
        <dbReference type="ARBA" id="ARBA00022777"/>
    </source>
</evidence>
<keyword evidence="4" id="KW-0808">Transferase</keyword>
<dbReference type="SUPFAM" id="SSF55781">
    <property type="entry name" value="GAF domain-like"/>
    <property type="match status" value="1"/>
</dbReference>
<dbReference type="Gene3D" id="3.30.450.40">
    <property type="match status" value="1"/>
</dbReference>
<dbReference type="PROSITE" id="PS50109">
    <property type="entry name" value="HIS_KIN"/>
    <property type="match status" value="1"/>
</dbReference>
<dbReference type="SMART" id="SM00448">
    <property type="entry name" value="REC"/>
    <property type="match status" value="1"/>
</dbReference>
<proteinExistence type="predicted"/>
<dbReference type="InterPro" id="IPR036097">
    <property type="entry name" value="HisK_dim/P_sf"/>
</dbReference>
<dbReference type="SUPFAM" id="SSF47384">
    <property type="entry name" value="Homodimeric domain of signal transducing histidine kinase"/>
    <property type="match status" value="1"/>
</dbReference>
<evidence type="ECO:0000259" key="7">
    <source>
        <dbReference type="PROSITE" id="PS50110"/>
    </source>
</evidence>
<evidence type="ECO:0000259" key="6">
    <source>
        <dbReference type="PROSITE" id="PS50109"/>
    </source>
</evidence>
<dbReference type="InterPro" id="IPR003018">
    <property type="entry name" value="GAF"/>
</dbReference>
<evidence type="ECO:0000313" key="8">
    <source>
        <dbReference type="EMBL" id="SFV59906.1"/>
    </source>
</evidence>
<feature type="domain" description="Histidine kinase" evidence="6">
    <location>
        <begin position="214"/>
        <end position="433"/>
    </location>
</feature>
<protein>
    <recommendedName>
        <fullName evidence="2">histidine kinase</fullName>
        <ecNumber evidence="2">2.7.13.3</ecNumber>
    </recommendedName>
</protein>
<dbReference type="PROSITE" id="PS50110">
    <property type="entry name" value="RESPONSE_REGULATORY"/>
    <property type="match status" value="1"/>
</dbReference>
<keyword evidence="5 8" id="KW-0418">Kinase</keyword>
<dbReference type="SUPFAM" id="SSF52172">
    <property type="entry name" value="CheY-like"/>
    <property type="match status" value="1"/>
</dbReference>
<dbReference type="Pfam" id="PF00072">
    <property type="entry name" value="Response_reg"/>
    <property type="match status" value="1"/>
</dbReference>
<dbReference type="Gene3D" id="3.40.50.2300">
    <property type="match status" value="1"/>
</dbReference>
<evidence type="ECO:0000256" key="3">
    <source>
        <dbReference type="ARBA" id="ARBA00022553"/>
    </source>
</evidence>
<dbReference type="InterPro" id="IPR029016">
    <property type="entry name" value="GAF-like_dom_sf"/>
</dbReference>
<name>A0A1W1C2A2_9ZZZZ</name>
<feature type="domain" description="Response regulatory" evidence="7">
    <location>
        <begin position="556"/>
        <end position="677"/>
    </location>
</feature>
<dbReference type="Gene3D" id="1.10.287.130">
    <property type="match status" value="1"/>
</dbReference>
<evidence type="ECO:0000256" key="2">
    <source>
        <dbReference type="ARBA" id="ARBA00012438"/>
    </source>
</evidence>
<dbReference type="FunFam" id="3.30.565.10:FF:000006">
    <property type="entry name" value="Sensor histidine kinase WalK"/>
    <property type="match status" value="1"/>
</dbReference>
<dbReference type="InterPro" id="IPR036890">
    <property type="entry name" value="HATPase_C_sf"/>
</dbReference>
<dbReference type="CDD" id="cd16922">
    <property type="entry name" value="HATPase_EvgS-ArcB-TorS-like"/>
    <property type="match status" value="1"/>
</dbReference>